<keyword evidence="4" id="KW-0472">Membrane</keyword>
<keyword evidence="2" id="KW-0812">Transmembrane</keyword>
<keyword evidence="8" id="KW-1185">Reference proteome</keyword>
<evidence type="ECO:0000313" key="7">
    <source>
        <dbReference type="EMBL" id="SEN75484.1"/>
    </source>
</evidence>
<proteinExistence type="predicted"/>
<feature type="domain" description="Bacterial surface antigen (D15)" evidence="6">
    <location>
        <begin position="404"/>
        <end position="778"/>
    </location>
</feature>
<dbReference type="Gene3D" id="3.10.20.310">
    <property type="entry name" value="membrane protein fhac"/>
    <property type="match status" value="1"/>
</dbReference>
<dbReference type="EMBL" id="FOBB01000012">
    <property type="protein sequence ID" value="SEN75484.1"/>
    <property type="molecule type" value="Genomic_DNA"/>
</dbReference>
<evidence type="ECO:0000256" key="1">
    <source>
        <dbReference type="ARBA" id="ARBA00004370"/>
    </source>
</evidence>
<dbReference type="GO" id="GO:0019867">
    <property type="term" value="C:outer membrane"/>
    <property type="evidence" value="ECO:0007669"/>
    <property type="project" value="InterPro"/>
</dbReference>
<evidence type="ECO:0000259" key="6">
    <source>
        <dbReference type="Pfam" id="PF01103"/>
    </source>
</evidence>
<dbReference type="InterPro" id="IPR039910">
    <property type="entry name" value="D15-like"/>
</dbReference>
<dbReference type="OrthoDB" id="9814535at2"/>
<organism evidence="7 8">
    <name type="scientific">Chitinophaga rupis</name>
    <dbReference type="NCBI Taxonomy" id="573321"/>
    <lineage>
        <taxon>Bacteria</taxon>
        <taxon>Pseudomonadati</taxon>
        <taxon>Bacteroidota</taxon>
        <taxon>Chitinophagia</taxon>
        <taxon>Chitinophagales</taxon>
        <taxon>Chitinophagaceae</taxon>
        <taxon>Chitinophaga</taxon>
    </lineage>
</organism>
<evidence type="ECO:0000256" key="5">
    <source>
        <dbReference type="ARBA" id="ARBA00023237"/>
    </source>
</evidence>
<reference evidence="7 8" key="1">
    <citation type="submission" date="2016-10" db="EMBL/GenBank/DDBJ databases">
        <authorList>
            <person name="de Groot N.N."/>
        </authorList>
    </citation>
    <scope>NUCLEOTIDE SEQUENCE [LARGE SCALE GENOMIC DNA]</scope>
    <source>
        <strain evidence="7 8">DSM 21039</strain>
    </source>
</reference>
<dbReference type="STRING" id="573321.SAMN04488505_112187"/>
<dbReference type="AlphaFoldDB" id="A0A1H8J3U3"/>
<evidence type="ECO:0000313" key="8">
    <source>
        <dbReference type="Proteomes" id="UP000198984"/>
    </source>
</evidence>
<keyword evidence="5" id="KW-0998">Cell outer membrane</keyword>
<dbReference type="PANTHER" id="PTHR12815:SF47">
    <property type="entry name" value="TRANSLOCATION AND ASSEMBLY MODULE SUBUNIT TAMA"/>
    <property type="match status" value="1"/>
</dbReference>
<dbReference type="PANTHER" id="PTHR12815">
    <property type="entry name" value="SORTING AND ASSEMBLY MACHINERY SAMM50 PROTEIN FAMILY MEMBER"/>
    <property type="match status" value="1"/>
</dbReference>
<evidence type="ECO:0000256" key="2">
    <source>
        <dbReference type="ARBA" id="ARBA00022692"/>
    </source>
</evidence>
<dbReference type="Pfam" id="PF01103">
    <property type="entry name" value="Omp85"/>
    <property type="match status" value="1"/>
</dbReference>
<dbReference type="Proteomes" id="UP000198984">
    <property type="component" value="Unassembled WGS sequence"/>
</dbReference>
<sequence length="812" mass="93314">MQPPHSSHSFNLNYTTVLLIALLTLAACSNTKYLQKNQALYVTSDVSVKGEGLVSADRQDLRSSLSSKQLMLQQANTKFVGTRIKTFLYNEKYNEKKSNWFWSLILAPRNLEAPVVYDSLKTKESLQRMVSYLNNQGYFYATATYTEKIKRQKASVTYYVNTGKNFIVNNIYYDVKDSSIHKLVTDAAAFSLIKKNTPYKQDALVSERERLMRLVKNAGYFKFSRDAIEFEIDTLHKALFRNPLNPFEGITNIFNERKGLEKPTMDITVRIKNPEDTLTAWERYYIDSIYVYPDFPINGNPADTGFKTDNRKYITIRSKQEILKPKVLSRSVLLRSGDLYSQQQQTSAINRLYDLNIWQFVTLQYKEKKDTANKLDAFLYMTPKRKQELGANFEVSTSSDYLVGSGVSFNYRHLNVNRAANQLGVSLNAGLEMIRNQDDAFVLQAKQLGGQVDLMFPRFITPFRIRSSNRATIRTRLSAGWDYLSRIDRFKINNINASFGYEWNETIYKRWIVKPISLNYVGVSLNPDFRDTVVAQNPYLKRSFEPAFIGGENITYIFSNNDVLHKWHNSYFRANIEESGLWLNGINSIMNGITGNKSNLESVTGLTISNFVKLEADYRHYWNINLHNTVATRVYGGVGIPYGKSDVLPYIRQFTSGGPLSIRAWRLRTLGPGSYKDSSAIARIFPDQTGDMKLEGNVEFRFDMLRMFNGSVNLKGATFLDIGNIWMLSKDDLRPGGEFRLNKLYHDLAVGTGAGLRLDFTFFLVRLDWGIPLKVPYFTGQKSGWYIGEWNLADSKWRRENIIWNVAIGYPF</sequence>
<protein>
    <submittedName>
        <fullName evidence="7">Outer membrane protein assembly factor BamA</fullName>
    </submittedName>
</protein>
<gene>
    <name evidence="7" type="ORF">SAMN04488505_112187</name>
</gene>
<accession>A0A1H8J3U3</accession>
<name>A0A1H8J3U3_9BACT</name>
<evidence type="ECO:0000256" key="3">
    <source>
        <dbReference type="ARBA" id="ARBA00022729"/>
    </source>
</evidence>
<comment type="subcellular location">
    <subcellularLocation>
        <location evidence="1">Membrane</location>
    </subcellularLocation>
</comment>
<evidence type="ECO:0000256" key="4">
    <source>
        <dbReference type="ARBA" id="ARBA00023136"/>
    </source>
</evidence>
<dbReference type="InterPro" id="IPR000184">
    <property type="entry name" value="Bac_surfAg_D15"/>
</dbReference>
<dbReference type="RefSeq" id="WP_089920847.1">
    <property type="nucleotide sequence ID" value="NZ_FOBB01000012.1"/>
</dbReference>
<dbReference type="Gene3D" id="2.40.160.50">
    <property type="entry name" value="membrane protein fhac: a member of the omp85/tpsb transporter family"/>
    <property type="match status" value="1"/>
</dbReference>
<keyword evidence="3" id="KW-0732">Signal</keyword>